<dbReference type="InterPro" id="IPR005024">
    <property type="entry name" value="Snf7_fam"/>
</dbReference>
<protein>
    <submittedName>
        <fullName evidence="4">Charged multivesicular body protein 1a</fullName>
    </submittedName>
</protein>
<organism evidence="4">
    <name type="scientific">Soboliphyme baturini</name>
    <dbReference type="NCBI Taxonomy" id="241478"/>
    <lineage>
        <taxon>Eukaryota</taxon>
        <taxon>Metazoa</taxon>
        <taxon>Ecdysozoa</taxon>
        <taxon>Nematoda</taxon>
        <taxon>Enoplea</taxon>
        <taxon>Dorylaimia</taxon>
        <taxon>Dioctophymatida</taxon>
        <taxon>Dioctophymatoidea</taxon>
        <taxon>Soboliphymatidae</taxon>
        <taxon>Soboliphyme</taxon>
    </lineage>
</organism>
<evidence type="ECO:0000313" key="4">
    <source>
        <dbReference type="WBParaSite" id="SBAD_0001220401-mRNA-1"/>
    </source>
</evidence>
<dbReference type="Pfam" id="PF03357">
    <property type="entry name" value="Snf7"/>
    <property type="match status" value="1"/>
</dbReference>
<dbReference type="WBParaSite" id="SBAD_0001220401-mRNA-1">
    <property type="protein sequence ID" value="SBAD_0001220401-mRNA-1"/>
    <property type="gene ID" value="SBAD_0001220401"/>
</dbReference>
<evidence type="ECO:0000256" key="1">
    <source>
        <dbReference type="ARBA" id="ARBA00006190"/>
    </source>
</evidence>
<name>A0A183J7G2_9BILA</name>
<evidence type="ECO:0000313" key="3">
    <source>
        <dbReference type="Proteomes" id="UP000270296"/>
    </source>
</evidence>
<dbReference type="EMBL" id="UZAM01016424">
    <property type="protein sequence ID" value="VDP43169.1"/>
    <property type="molecule type" value="Genomic_DNA"/>
</dbReference>
<gene>
    <name evidence="2" type="ORF">SBAD_LOCUS11810</name>
</gene>
<dbReference type="Gene3D" id="6.10.140.1230">
    <property type="match status" value="1"/>
</dbReference>
<dbReference type="AlphaFoldDB" id="A0A183J7G2"/>
<reference evidence="4" key="1">
    <citation type="submission" date="2016-06" db="UniProtKB">
        <authorList>
            <consortium name="WormBaseParasite"/>
        </authorList>
    </citation>
    <scope>IDENTIFICATION</scope>
</reference>
<dbReference type="PANTHER" id="PTHR10476">
    <property type="entry name" value="CHARGED MULTIVESICULAR BODY PROTEIN"/>
    <property type="match status" value="1"/>
</dbReference>
<evidence type="ECO:0000313" key="2">
    <source>
        <dbReference type="EMBL" id="VDP43169.1"/>
    </source>
</evidence>
<proteinExistence type="inferred from homology"/>
<dbReference type="GO" id="GO:0007034">
    <property type="term" value="P:vacuolar transport"/>
    <property type="evidence" value="ECO:0007669"/>
    <property type="project" value="InterPro"/>
</dbReference>
<dbReference type="Proteomes" id="UP000270296">
    <property type="component" value="Unassembled WGS sequence"/>
</dbReference>
<accession>A0A183J7G2</accession>
<keyword evidence="3" id="KW-1185">Reference proteome</keyword>
<comment type="similarity">
    <text evidence="1">Belongs to the SNF7 family.</text>
</comment>
<sequence length="179" mass="20020">MRAQRRQVKKLSSLLCVIAEQALTQGNIDGARIYAENAIRKKNESLNYLRFAGKLDAVRSRLQTANSVKQMTKNMNVVVKSLESALSDMNLEKVSKIMDKFEKEFQDLDVHTAVLEGSIATTTTLSAPQEQIDSLIRQVAEENGLDIAMQLPSVTPAVAERAKEEEDVLRKRYLITVVV</sequence>
<dbReference type="OrthoDB" id="10266568at2759"/>
<reference evidence="2 3" key="2">
    <citation type="submission" date="2018-11" db="EMBL/GenBank/DDBJ databases">
        <authorList>
            <consortium name="Pathogen Informatics"/>
        </authorList>
    </citation>
    <scope>NUCLEOTIDE SEQUENCE [LARGE SCALE GENOMIC DNA]</scope>
</reference>